<dbReference type="InterPro" id="IPR041286">
    <property type="entry name" value="MBG_2"/>
</dbReference>
<sequence>AATGGAGGYTYNWTPGNPTGDGTTSVTGLTAGTWTCTVTDANGCTATRNFTITQPTALVATASSQTNISCNGGSNGAASINTPTGGAGGYTYNWTPGNPTGDGTTSVTGLTAGTWTCTVTDANACTTSQTFTITQPTAISFTITSLPGYDYNTSYSQSVVATGGTGSITYAVTSGSLPSGFTLSPAGVISGTSTQVADSNFTVTATDANACTATYNYTLKLNQIPITVTADASQAKVYGSSDPVLTYTVTPALLTGDSFTGALSRSTGENVGSSYAINQGDLSAGNKYLITFVSKDFTITAKPITVTADASQTKVYGASNPVYTYTVSPSLVSGDSFTGTLARTVGENIGAYAINQGSLSAGSNYNITYVSKDFTITAKPITVTADASQTKVYGTVDPVYTYTVSPSLVSGDSFTGALTRTAGENIGAYAINQGSLSAGSNYNITYVSKDFTITAKPITVTADASQTKVYGASNPVYTYTVSPSLVSGDSFSGALARTAGENIGAYAINQGSLSAGSNYNITYVSKDFTITAKPITVTADASQTKVYGASNPVYTYTVSPSLVSGDSFSGALARTAGENIGAYAINQGSLSAGSNYNITYVSKDFTITAKPITVTADASQTKVYGASNPVYTYTVSPSLVSGDSFTGALARTAGENIGAYAINQGSLSAGSNYNITYVSKDFTITVKPITVTADASQTKVYGTSNPVYTYTVSPSLVSGDSFTGALTRTAGENIGTYAINQGSLSAGSNYTITYVSKDFTITAKPVTVTASASQTKVYGASNPVYAYTVSPSLISGDSFTGALTRVAGENVGAYAIQQGTLSAGTNYTITFVSKDFVVTAKPITVAANASQTKVYGTSDPVYTYTVSPSLVSGDSFTGALSRAIGEDVGVYAITQGSLNAGANYLMSYVGANFSITKANQTITWNQTLELGCDAGSSKNLTATASSGLPVSYSSSNTNIATISNSVLAVHDYGFTTVTASQAGNNNYFPATAVVLTVTNSQPNLIRKQFADIIFFDNSSRQFVSYTWYKDGVLVPGQTSQYYKENGLLNGIYYAKATRLDGMVVTTCPLILSTTIEDEYIKIAPNPVNPNAKYELLTNVASSKLQNAHIEVYSMGGVLMQDVVTSQNVVSLTAPIVEGIYIVKMTLSNGKIFTKNLLVKN</sequence>
<dbReference type="RefSeq" id="WP_341700095.1">
    <property type="nucleotide sequence ID" value="NZ_JBBYHU010000011.1"/>
</dbReference>
<dbReference type="Pfam" id="PF05345">
    <property type="entry name" value="He_PIG"/>
    <property type="match status" value="1"/>
</dbReference>
<dbReference type="SUPFAM" id="SSF49373">
    <property type="entry name" value="Invasin/intimin cell-adhesion fragments"/>
    <property type="match status" value="1"/>
</dbReference>
<dbReference type="Gene3D" id="2.60.40.740">
    <property type="match status" value="1"/>
</dbReference>
<dbReference type="Proteomes" id="UP001398556">
    <property type="component" value="Unassembled WGS sequence"/>
</dbReference>
<evidence type="ECO:0000313" key="4">
    <source>
        <dbReference type="Proteomes" id="UP001398556"/>
    </source>
</evidence>
<reference evidence="3 4" key="1">
    <citation type="submission" date="2024-04" db="EMBL/GenBank/DDBJ databases">
        <title>Flavobacterium sp. DGU99 16S ribosomal RNA gene Genome sequencing and assembly.</title>
        <authorList>
            <person name="Park S."/>
        </authorList>
    </citation>
    <scope>NUCLEOTIDE SEQUENCE [LARGE SCALE GENOMIC DNA]</scope>
    <source>
        <strain evidence="3 4">DGU99</strain>
    </source>
</reference>
<organism evidence="3 4">
    <name type="scientific">Flavobacterium flavipallidum</name>
    <dbReference type="NCBI Taxonomy" id="3139140"/>
    <lineage>
        <taxon>Bacteria</taxon>
        <taxon>Pseudomonadati</taxon>
        <taxon>Bacteroidota</taxon>
        <taxon>Flavobacteriia</taxon>
        <taxon>Flavobacteriales</taxon>
        <taxon>Flavobacteriaceae</taxon>
        <taxon>Flavobacterium</taxon>
    </lineage>
</organism>
<evidence type="ECO:0000313" key="3">
    <source>
        <dbReference type="EMBL" id="MEL1240867.1"/>
    </source>
</evidence>
<feature type="domain" description="MBG" evidence="2">
    <location>
        <begin position="458"/>
        <end position="529"/>
    </location>
</feature>
<feature type="domain" description="MBG" evidence="2">
    <location>
        <begin position="535"/>
        <end position="606"/>
    </location>
</feature>
<evidence type="ECO:0000256" key="1">
    <source>
        <dbReference type="ARBA" id="ARBA00022729"/>
    </source>
</evidence>
<dbReference type="Pfam" id="PF13573">
    <property type="entry name" value="SprB"/>
    <property type="match status" value="1"/>
</dbReference>
<name>A0ABU9HLN8_9FLAO</name>
<feature type="domain" description="MBG" evidence="2">
    <location>
        <begin position="689"/>
        <end position="760"/>
    </location>
</feature>
<feature type="domain" description="MBG" evidence="2">
    <location>
        <begin position="766"/>
        <end position="836"/>
    </location>
</feature>
<protein>
    <submittedName>
        <fullName evidence="3">MBG domain-containing protein</fullName>
    </submittedName>
</protein>
<dbReference type="NCBIfam" id="TIGR04183">
    <property type="entry name" value="Por_Secre_tail"/>
    <property type="match status" value="1"/>
</dbReference>
<dbReference type="Pfam" id="PF18676">
    <property type="entry name" value="MBG_2"/>
    <property type="match status" value="9"/>
</dbReference>
<dbReference type="InterPro" id="IPR025667">
    <property type="entry name" value="SprB_repeat"/>
</dbReference>
<comment type="caution">
    <text evidence="3">The sequence shown here is derived from an EMBL/GenBank/DDBJ whole genome shotgun (WGS) entry which is preliminary data.</text>
</comment>
<accession>A0ABU9HLN8</accession>
<keyword evidence="4" id="KW-1185">Reference proteome</keyword>
<dbReference type="InterPro" id="IPR026444">
    <property type="entry name" value="Secre_tail"/>
</dbReference>
<proteinExistence type="predicted"/>
<gene>
    <name evidence="3" type="ORF">AAEO59_07380</name>
</gene>
<feature type="domain" description="MBG" evidence="2">
    <location>
        <begin position="304"/>
        <end position="375"/>
    </location>
</feature>
<feature type="domain" description="MBG" evidence="2">
    <location>
        <begin position="612"/>
        <end position="683"/>
    </location>
</feature>
<dbReference type="InterPro" id="IPR013783">
    <property type="entry name" value="Ig-like_fold"/>
</dbReference>
<keyword evidence="1" id="KW-0732">Signal</keyword>
<feature type="domain" description="MBG" evidence="2">
    <location>
        <begin position="226"/>
        <end position="298"/>
    </location>
</feature>
<feature type="non-terminal residue" evidence="3">
    <location>
        <position position="1"/>
    </location>
</feature>
<evidence type="ECO:0000259" key="2">
    <source>
        <dbReference type="Pfam" id="PF18676"/>
    </source>
</evidence>
<dbReference type="EMBL" id="JBBYHU010000011">
    <property type="protein sequence ID" value="MEL1240867.1"/>
    <property type="molecule type" value="Genomic_DNA"/>
</dbReference>
<feature type="domain" description="MBG" evidence="2">
    <location>
        <begin position="843"/>
        <end position="914"/>
    </location>
</feature>
<dbReference type="InterPro" id="IPR008964">
    <property type="entry name" value="Invasin/intimin_cell_adhesion"/>
</dbReference>
<dbReference type="Gene3D" id="2.60.40.10">
    <property type="entry name" value="Immunoglobulins"/>
    <property type="match status" value="1"/>
</dbReference>
<feature type="domain" description="MBG" evidence="2">
    <location>
        <begin position="381"/>
        <end position="452"/>
    </location>
</feature>